<keyword evidence="3" id="KW-0238">DNA-binding</keyword>
<dbReference type="GO" id="GO:0003677">
    <property type="term" value="F:DNA binding"/>
    <property type="evidence" value="ECO:0007669"/>
    <property type="project" value="UniProtKB-KW"/>
</dbReference>
<feature type="signal peptide" evidence="1">
    <location>
        <begin position="1"/>
        <end position="23"/>
    </location>
</feature>
<gene>
    <name evidence="3" type="ORF">CGC59_07070</name>
</gene>
<proteinExistence type="predicted"/>
<dbReference type="InterPro" id="IPR043744">
    <property type="entry name" value="DUF5689"/>
</dbReference>
<accession>A0A250F2S6</accession>
<protein>
    <submittedName>
        <fullName evidence="3">DNA-binding protein</fullName>
    </submittedName>
</protein>
<dbReference type="EMBL" id="CP022383">
    <property type="protein sequence ID" value="ATA79442.1"/>
    <property type="molecule type" value="Genomic_DNA"/>
</dbReference>
<dbReference type="Pfam" id="PF18942">
    <property type="entry name" value="DUF5689"/>
    <property type="match status" value="1"/>
</dbReference>
<reference evidence="4" key="1">
    <citation type="submission" date="2017-06" db="EMBL/GenBank/DDBJ databases">
        <title>Capnocytophaga spp. assemblies.</title>
        <authorList>
            <person name="Gulvik C.A."/>
        </authorList>
    </citation>
    <scope>NUCLEOTIDE SEQUENCE [LARGE SCALE GENOMIC DNA]</scope>
    <source>
        <strain evidence="4">H4486</strain>
    </source>
</reference>
<dbReference type="RefSeq" id="WP_095901371.1">
    <property type="nucleotide sequence ID" value="NZ_CP022383.1"/>
</dbReference>
<sequence length="604" mass="65610">MKLNLLKPTAIALLSLFAITSCVKDDDYEIPNPNGEKPLPPFSGKVVTFDVATAQATNTVVTYGADEAIEGYVISSDEAGNFYQKIYIQNEDKTKGVTVAINKTGLYTDFPLGAKVQLRLKGLTSQINNGGVDFGSGIFQANNGRTSVGRMSEAIAKNHLFDKGGVRKTLAELAKADASINTLKVEANVNQLITLKGVHFKTADVGKEMHQKTNDARQGTDYTLTDAQGNTIPFRTSRYAKFKDEKVPAGTLDITGVLTKFGQNWQFMISNYADIVVVSGGTSTGTQTNTTVETIEASTATAASFVEGKKVKLHGNLTVEGTKAYILFSDGTKIQLYTRNFKNISNENKTNLKENGKEVTVTGTFGKFNDTLQISYEQDSDLVWGASNNNPNPPATVETVEASTATAASFVEGKKVKLHGNLTVEGTKSYIVFSDGTKIQLYIKNFKNLSKESKDNLKINGKEVTVTGTFGKFNNTLQIAYEQDSDLVWGASNNNPNPQPPATVTELDASTATAADFQLNKVVKLTGTIKIINNRSTIVFTTDNTEIQLTTKGYGSLPDDFKTKISTEGKKVIVKGTFIEFKDKKKGTVTKQLKYDSIDDVQFP</sequence>
<evidence type="ECO:0000256" key="1">
    <source>
        <dbReference type="SAM" id="SignalP"/>
    </source>
</evidence>
<dbReference type="AlphaFoldDB" id="A0A250F2S6"/>
<evidence type="ECO:0000313" key="3">
    <source>
        <dbReference type="EMBL" id="ATA79442.1"/>
    </source>
</evidence>
<organism evidence="3 4">
    <name type="scientific">Capnocytophaga sputigena</name>
    <dbReference type="NCBI Taxonomy" id="1019"/>
    <lineage>
        <taxon>Bacteria</taxon>
        <taxon>Pseudomonadati</taxon>
        <taxon>Bacteroidota</taxon>
        <taxon>Flavobacteriia</taxon>
        <taxon>Flavobacteriales</taxon>
        <taxon>Flavobacteriaceae</taxon>
        <taxon>Capnocytophaga</taxon>
    </lineage>
</organism>
<feature type="chain" id="PRO_5011970340" evidence="1">
    <location>
        <begin position="24"/>
        <end position="604"/>
    </location>
</feature>
<dbReference type="PROSITE" id="PS51257">
    <property type="entry name" value="PROKAR_LIPOPROTEIN"/>
    <property type="match status" value="1"/>
</dbReference>
<feature type="domain" description="DUF5689" evidence="2">
    <location>
        <begin position="52"/>
        <end position="275"/>
    </location>
</feature>
<keyword evidence="1" id="KW-0732">Signal</keyword>
<evidence type="ECO:0000259" key="2">
    <source>
        <dbReference type="Pfam" id="PF18942"/>
    </source>
</evidence>
<evidence type="ECO:0000313" key="4">
    <source>
        <dbReference type="Proteomes" id="UP000217334"/>
    </source>
</evidence>
<name>A0A250F2S6_CAPSP</name>
<dbReference type="Proteomes" id="UP000217334">
    <property type="component" value="Chromosome"/>
</dbReference>